<dbReference type="Gene3D" id="3.20.20.80">
    <property type="entry name" value="Glycosidases"/>
    <property type="match status" value="1"/>
</dbReference>
<dbReference type="Pfam" id="PF02922">
    <property type="entry name" value="CBM_48"/>
    <property type="match status" value="1"/>
</dbReference>
<dbReference type="SUPFAM" id="SSF81296">
    <property type="entry name" value="E set domains"/>
    <property type="match status" value="1"/>
</dbReference>
<dbReference type="Pfam" id="PF00128">
    <property type="entry name" value="Alpha-amylase"/>
    <property type="match status" value="1"/>
</dbReference>
<evidence type="ECO:0000256" key="3">
    <source>
        <dbReference type="ARBA" id="ARBA00008061"/>
    </source>
</evidence>
<keyword evidence="19" id="KW-1185">Reference proteome</keyword>
<dbReference type="PANTHER" id="PTHR43651">
    <property type="entry name" value="1,4-ALPHA-GLUCAN-BRANCHING ENZYME"/>
    <property type="match status" value="1"/>
</dbReference>
<reference evidence="18 19" key="1">
    <citation type="submission" date="2018-11" db="EMBL/GenBank/DDBJ databases">
        <authorList>
            <person name="Kleinhagauer T."/>
            <person name="Glaeser S.P."/>
            <person name="Spergser J."/>
            <person name="Ruckert C."/>
            <person name="Kaempfer P."/>
            <person name="Busse H.-J."/>
        </authorList>
    </citation>
    <scope>NUCLEOTIDE SEQUENCE [LARGE SCALE GENOMIC DNA]</scope>
    <source>
        <strain evidence="18 19">200CH</strain>
    </source>
</reference>
<keyword evidence="8" id="KW-0119">Carbohydrate metabolism</keyword>
<dbReference type="PIRSF" id="PIRSF006337">
    <property type="entry name" value="Trehalose_TreZ"/>
    <property type="match status" value="1"/>
</dbReference>
<dbReference type="InterPro" id="IPR014756">
    <property type="entry name" value="Ig_E-set"/>
</dbReference>
<organism evidence="18 19">
    <name type="scientific">Corynebacterium choanae</name>
    <dbReference type="NCBI Taxonomy" id="1862358"/>
    <lineage>
        <taxon>Bacteria</taxon>
        <taxon>Bacillati</taxon>
        <taxon>Actinomycetota</taxon>
        <taxon>Actinomycetes</taxon>
        <taxon>Mycobacteriales</taxon>
        <taxon>Corynebacteriaceae</taxon>
        <taxon>Corynebacterium</taxon>
    </lineage>
</organism>
<comment type="pathway">
    <text evidence="2 14">Glycan biosynthesis; trehalose biosynthesis.</text>
</comment>
<evidence type="ECO:0000256" key="4">
    <source>
        <dbReference type="ARBA" id="ARBA00012268"/>
    </source>
</evidence>
<evidence type="ECO:0000256" key="14">
    <source>
        <dbReference type="PIRNR" id="PIRNR006337"/>
    </source>
</evidence>
<gene>
    <name evidence="18" type="primary">treZ</name>
    <name evidence="18" type="ORF">CCHOA_02820</name>
</gene>
<dbReference type="InterPro" id="IPR017853">
    <property type="entry name" value="GH"/>
</dbReference>
<evidence type="ECO:0000313" key="19">
    <source>
        <dbReference type="Proteomes" id="UP000269019"/>
    </source>
</evidence>
<evidence type="ECO:0000256" key="1">
    <source>
        <dbReference type="ARBA" id="ARBA00004496"/>
    </source>
</evidence>
<dbReference type="GO" id="GO:0005992">
    <property type="term" value="P:trehalose biosynthetic process"/>
    <property type="evidence" value="ECO:0007669"/>
    <property type="project" value="UniProtKB-UniRule"/>
</dbReference>
<feature type="active site" description="Proton donor" evidence="15">
    <location>
        <position position="322"/>
    </location>
</feature>
<dbReference type="Gene3D" id="2.60.40.10">
    <property type="entry name" value="Immunoglobulins"/>
    <property type="match status" value="1"/>
</dbReference>
<comment type="catalytic activity">
    <reaction evidence="12 14">
        <text>hydrolysis of (1-&gt;4)-alpha-D-glucosidic linkage in 4-alpha-D-[(1-&gt;4)-alpha-D-glucanosyl]n trehalose to yield trehalose and (1-&gt;4)-alpha-D-glucan.</text>
        <dbReference type="EC" id="3.2.1.141"/>
    </reaction>
</comment>
<evidence type="ECO:0000256" key="2">
    <source>
        <dbReference type="ARBA" id="ARBA00005199"/>
    </source>
</evidence>
<dbReference type="EMBL" id="CP033896">
    <property type="protein sequence ID" value="AZA12980.1"/>
    <property type="molecule type" value="Genomic_DNA"/>
</dbReference>
<evidence type="ECO:0000256" key="11">
    <source>
        <dbReference type="ARBA" id="ARBA00033284"/>
    </source>
</evidence>
<evidence type="ECO:0000259" key="17">
    <source>
        <dbReference type="SMART" id="SM00642"/>
    </source>
</evidence>
<dbReference type="PANTHER" id="PTHR43651:SF11">
    <property type="entry name" value="MALTO-OLIGOSYLTREHALOSE TREHALOHYDROLASE"/>
    <property type="match status" value="1"/>
</dbReference>
<dbReference type="UniPathway" id="UPA00299"/>
<dbReference type="GO" id="GO:0033942">
    <property type="term" value="F:4-alpha-D-(1-&gt;4)-alpha-D-glucanotrehalose trehalohydrolase activity"/>
    <property type="evidence" value="ECO:0007669"/>
    <property type="project" value="UniProtKB-EC"/>
</dbReference>
<evidence type="ECO:0000256" key="10">
    <source>
        <dbReference type="ARBA" id="ARBA00032057"/>
    </source>
</evidence>
<dbReference type="InterPro" id="IPR044901">
    <property type="entry name" value="Trehalose_TreZ_E-set_sf"/>
</dbReference>
<name>A0A3G6J948_9CORY</name>
<evidence type="ECO:0000256" key="9">
    <source>
        <dbReference type="ARBA" id="ARBA00023295"/>
    </source>
</evidence>
<keyword evidence="9 14" id="KW-0326">Glycosidase</keyword>
<evidence type="ECO:0000256" key="13">
    <source>
        <dbReference type="NCBIfam" id="TIGR02402"/>
    </source>
</evidence>
<evidence type="ECO:0000256" key="8">
    <source>
        <dbReference type="ARBA" id="ARBA00023277"/>
    </source>
</evidence>
<dbReference type="InterPro" id="IPR004193">
    <property type="entry name" value="Glyco_hydro_13_N"/>
</dbReference>
<sequence length="624" mass="68662">MSCNTTTPVVVPVTTSRDVLATALALNVMSEQPASIPDHTAYRVWAPYADEVELHLNGTDLPMQQLPGNWWIAEPTKTPGDRYGYRIVRDGKRSEPLPDPRAHSLPDGVHGLGEVLDPHAFTFTDQHWRGVSLPGQVIYELHVGTFTPEGTFAGIIDKLDYLADLGVTVIELMPVQPFGGQRNWGYDGVSWHAVHAGYGGPLGLKQLVNAAHNKGIAVMLDVVYNHFGPDGNYTGQFGPYTGGGNTGWGEVVNLWGPHSDEVRRYILDAIHMWLTDYHIDGLRLDAVQTYADPGANHLLKQMQRLTDEITATTGCHKFLVAESDQNDPTLTNGRAGGGFGLAGQWDDDIHHALHTLVSGERHAYYADFGTAEVLATTLRQVFYHNGRYSTFRGRTHGAPVDTTATPASAFVTYTTTHDQTGNRAQGDRPSMHLTQEQLVLKAATIFCSPYTPMLFQGEEFAATTPFPFFCSHSDERLNQLTDEGRHREFRHFGWDTAEVPVPSDPATFASAKLDWDFSPAQQQVFAAYQQLLSLRRSYQLARPWLSDVTINHGPDWVSIERDNVAFVGNYSPTPHRVPVGGKLIYSFTNPTVEEASTLLDGWGFALIDTSVNTAATPAPGVALT</sequence>
<dbReference type="CDD" id="cd11325">
    <property type="entry name" value="AmyAc_GTHase"/>
    <property type="match status" value="1"/>
</dbReference>
<evidence type="ECO:0000256" key="16">
    <source>
        <dbReference type="PIRSR" id="PIRSR006337-3"/>
    </source>
</evidence>
<dbReference type="CDD" id="cd02853">
    <property type="entry name" value="E_set_MTHase_like_N"/>
    <property type="match status" value="1"/>
</dbReference>
<keyword evidence="7 14" id="KW-0378">Hydrolase</keyword>
<evidence type="ECO:0000256" key="7">
    <source>
        <dbReference type="ARBA" id="ARBA00022801"/>
    </source>
</evidence>
<dbReference type="Proteomes" id="UP000269019">
    <property type="component" value="Chromosome"/>
</dbReference>
<dbReference type="NCBIfam" id="TIGR02402">
    <property type="entry name" value="trehalose_TreZ"/>
    <property type="match status" value="1"/>
</dbReference>
<comment type="subcellular location">
    <subcellularLocation>
        <location evidence="1 15">Cytoplasm</location>
    </subcellularLocation>
</comment>
<evidence type="ECO:0000256" key="15">
    <source>
        <dbReference type="PIRSR" id="PIRSR006337-1"/>
    </source>
</evidence>
<evidence type="ECO:0000313" key="18">
    <source>
        <dbReference type="EMBL" id="AZA12980.1"/>
    </source>
</evidence>
<dbReference type="AlphaFoldDB" id="A0A3G6J948"/>
<evidence type="ECO:0000256" key="12">
    <source>
        <dbReference type="ARBA" id="ARBA00034013"/>
    </source>
</evidence>
<proteinExistence type="inferred from homology"/>
<comment type="similarity">
    <text evidence="3 14">Belongs to the glycosyl hydrolase 13 family.</text>
</comment>
<feature type="site" description="Transition state stabilizer" evidence="16">
    <location>
        <position position="418"/>
    </location>
</feature>
<dbReference type="EC" id="3.2.1.141" evidence="4 13"/>
<dbReference type="InterPro" id="IPR006047">
    <property type="entry name" value="GH13_cat_dom"/>
</dbReference>
<accession>A0A3G6J948</accession>
<feature type="active site" description="Nucleophile" evidence="15">
    <location>
        <position position="285"/>
    </location>
</feature>
<dbReference type="Gene3D" id="1.10.10.760">
    <property type="entry name" value="E-set domains of sugar-utilizing enzymes"/>
    <property type="match status" value="1"/>
</dbReference>
<dbReference type="SUPFAM" id="SSF51445">
    <property type="entry name" value="(Trans)glycosidases"/>
    <property type="match status" value="1"/>
</dbReference>
<evidence type="ECO:0000256" key="6">
    <source>
        <dbReference type="ARBA" id="ARBA00022490"/>
    </source>
</evidence>
<dbReference type="GO" id="GO:0005737">
    <property type="term" value="C:cytoplasm"/>
    <property type="evidence" value="ECO:0007669"/>
    <property type="project" value="UniProtKB-SubCell"/>
</dbReference>
<dbReference type="InterPro" id="IPR012768">
    <property type="entry name" value="Trehalose_TreZ"/>
</dbReference>
<dbReference type="InterPro" id="IPR013783">
    <property type="entry name" value="Ig-like_fold"/>
</dbReference>
<dbReference type="KEGG" id="ccho:CCHOA_02820"/>
<feature type="domain" description="Glycosyl hydrolase family 13 catalytic" evidence="17">
    <location>
        <begin position="136"/>
        <end position="498"/>
    </location>
</feature>
<keyword evidence="6" id="KW-0963">Cytoplasm</keyword>
<protein>
    <recommendedName>
        <fullName evidence="5 13">Malto-oligosyltrehalose trehalohydrolase</fullName>
        <shortName evidence="14">MTHase</shortName>
        <ecNumber evidence="4 13">3.2.1.141</ecNumber>
    </recommendedName>
    <alternativeName>
        <fullName evidence="11 14">4-alpha-D-((1-&gt;4)-alpha-D-glucano)trehalose trehalohydrolase</fullName>
    </alternativeName>
    <alternativeName>
        <fullName evidence="10 14">Maltooligosyl trehalose trehalohydrolase</fullName>
    </alternativeName>
</protein>
<evidence type="ECO:0000256" key="5">
    <source>
        <dbReference type="ARBA" id="ARBA00015938"/>
    </source>
</evidence>
<dbReference type="SMART" id="SM00642">
    <property type="entry name" value="Aamy"/>
    <property type="match status" value="1"/>
</dbReference>